<feature type="domain" description="dUTPase-like" evidence="7">
    <location>
        <begin position="187"/>
        <end position="241"/>
    </location>
</feature>
<dbReference type="GO" id="GO:0046081">
    <property type="term" value="P:dUTP catabolic process"/>
    <property type="evidence" value="ECO:0007669"/>
    <property type="project" value="UniProtKB-UniRule"/>
</dbReference>
<comment type="pathway">
    <text evidence="1 6">Pyrimidine metabolism; dUMP biosynthesis; dUMP from dCTP (dUTP route): step 2/2.</text>
</comment>
<protein>
    <recommendedName>
        <fullName evidence="6">Deoxyuridine 5'-triphosphate nucleotidohydrolase</fullName>
        <shortName evidence="6">dUTPase</shortName>
        <ecNumber evidence="6">3.6.1.23</ecNumber>
    </recommendedName>
    <alternativeName>
        <fullName evidence="6">dUTP pyrophosphatase</fullName>
    </alternativeName>
</protein>
<dbReference type="SUPFAM" id="SSF51283">
    <property type="entry name" value="dUTPase-like"/>
    <property type="match status" value="1"/>
</dbReference>
<comment type="function">
    <text evidence="6">Involved in nucleotide metabolism via production of dUMP, the immediate precursor of thymidine nucleotides, and decreases the intracellular concentration of dUTP so that uracil cannot be incorporated into DNA.</text>
</comment>
<comment type="cofactor">
    <cofactor evidence="6">
        <name>Mg(2+)</name>
        <dbReference type="ChEBI" id="CHEBI:18420"/>
    </cofactor>
</comment>
<dbReference type="InterPro" id="IPR008181">
    <property type="entry name" value="dUTPase"/>
</dbReference>
<evidence type="ECO:0000313" key="8">
    <source>
        <dbReference type="EMBL" id="CAG8672355.1"/>
    </source>
</evidence>
<evidence type="ECO:0000256" key="6">
    <source>
        <dbReference type="RuleBase" id="RU367024"/>
    </source>
</evidence>
<dbReference type="Gene3D" id="2.70.40.10">
    <property type="match status" value="1"/>
</dbReference>
<comment type="caution">
    <text evidence="8">The sequence shown here is derived from an EMBL/GenBank/DDBJ whole genome shotgun (WGS) entry which is preliminary data.</text>
</comment>
<keyword evidence="4 6" id="KW-0378">Hydrolase</keyword>
<dbReference type="GO" id="GO:0004170">
    <property type="term" value="F:dUTP diphosphatase activity"/>
    <property type="evidence" value="ECO:0007669"/>
    <property type="project" value="UniProtKB-UniRule"/>
</dbReference>
<dbReference type="Pfam" id="PF00692">
    <property type="entry name" value="dUTPase"/>
    <property type="match status" value="1"/>
</dbReference>
<gene>
    <name evidence="8" type="ORF">DERYTH_LOCUS11317</name>
</gene>
<dbReference type="InterPro" id="IPR033704">
    <property type="entry name" value="dUTPase_trimeric"/>
</dbReference>
<reference evidence="8" key="1">
    <citation type="submission" date="2021-06" db="EMBL/GenBank/DDBJ databases">
        <authorList>
            <person name="Kallberg Y."/>
            <person name="Tangrot J."/>
            <person name="Rosling A."/>
        </authorList>
    </citation>
    <scope>NUCLEOTIDE SEQUENCE</scope>
    <source>
        <strain evidence="8">MA453B</strain>
    </source>
</reference>
<evidence type="ECO:0000256" key="2">
    <source>
        <dbReference type="ARBA" id="ARBA00006581"/>
    </source>
</evidence>
<comment type="catalytic activity">
    <reaction evidence="6">
        <text>dUTP + H2O = dUMP + diphosphate + H(+)</text>
        <dbReference type="Rhea" id="RHEA:10248"/>
        <dbReference type="ChEBI" id="CHEBI:15377"/>
        <dbReference type="ChEBI" id="CHEBI:15378"/>
        <dbReference type="ChEBI" id="CHEBI:33019"/>
        <dbReference type="ChEBI" id="CHEBI:61555"/>
        <dbReference type="ChEBI" id="CHEBI:246422"/>
        <dbReference type="EC" id="3.6.1.23"/>
    </reaction>
</comment>
<evidence type="ECO:0000256" key="5">
    <source>
        <dbReference type="ARBA" id="ARBA00023080"/>
    </source>
</evidence>
<dbReference type="PANTHER" id="PTHR11241:SF0">
    <property type="entry name" value="DEOXYURIDINE 5'-TRIPHOSPHATE NUCLEOTIDOHYDROLASE"/>
    <property type="match status" value="1"/>
</dbReference>
<dbReference type="AlphaFoldDB" id="A0A9N9EHU1"/>
<evidence type="ECO:0000313" key="9">
    <source>
        <dbReference type="Proteomes" id="UP000789405"/>
    </source>
</evidence>
<comment type="subunit">
    <text evidence="3 6">Homotrimer.</text>
</comment>
<dbReference type="EMBL" id="CAJVPY010006943">
    <property type="protein sequence ID" value="CAG8672355.1"/>
    <property type="molecule type" value="Genomic_DNA"/>
</dbReference>
<dbReference type="GO" id="GO:0000287">
    <property type="term" value="F:magnesium ion binding"/>
    <property type="evidence" value="ECO:0007669"/>
    <property type="project" value="UniProtKB-UniRule"/>
</dbReference>
<keyword evidence="5 6" id="KW-0546">Nucleotide metabolism</keyword>
<keyword evidence="9" id="KW-1185">Reference proteome</keyword>
<name>A0A9N9EHU1_9GLOM</name>
<evidence type="ECO:0000256" key="3">
    <source>
        <dbReference type="ARBA" id="ARBA00011233"/>
    </source>
</evidence>
<dbReference type="Proteomes" id="UP000789405">
    <property type="component" value="Unassembled WGS sequence"/>
</dbReference>
<dbReference type="PANTHER" id="PTHR11241">
    <property type="entry name" value="DEOXYURIDINE 5'-TRIPHOSPHATE NUCLEOTIDOHYDROLASE"/>
    <property type="match status" value="1"/>
</dbReference>
<proteinExistence type="inferred from homology"/>
<comment type="similarity">
    <text evidence="2 6">Belongs to the dUTPase family.</text>
</comment>
<dbReference type="InterPro" id="IPR029054">
    <property type="entry name" value="dUTPase-like"/>
</dbReference>
<dbReference type="CDD" id="cd07557">
    <property type="entry name" value="trimeric_dUTPase"/>
    <property type="match status" value="1"/>
</dbReference>
<evidence type="ECO:0000256" key="1">
    <source>
        <dbReference type="ARBA" id="ARBA00005142"/>
    </source>
</evidence>
<dbReference type="InterPro" id="IPR036157">
    <property type="entry name" value="dUTPase-like_sf"/>
</dbReference>
<keyword evidence="6" id="KW-0479">Metal-binding</keyword>
<organism evidence="8 9">
    <name type="scientific">Dentiscutata erythropus</name>
    <dbReference type="NCBI Taxonomy" id="1348616"/>
    <lineage>
        <taxon>Eukaryota</taxon>
        <taxon>Fungi</taxon>
        <taxon>Fungi incertae sedis</taxon>
        <taxon>Mucoromycota</taxon>
        <taxon>Glomeromycotina</taxon>
        <taxon>Glomeromycetes</taxon>
        <taxon>Diversisporales</taxon>
        <taxon>Gigasporaceae</taxon>
        <taxon>Dentiscutata</taxon>
    </lineage>
</organism>
<accession>A0A9N9EHU1</accession>
<evidence type="ECO:0000259" key="7">
    <source>
        <dbReference type="Pfam" id="PF00692"/>
    </source>
</evidence>
<dbReference type="GO" id="GO:0006226">
    <property type="term" value="P:dUMP biosynthetic process"/>
    <property type="evidence" value="ECO:0007669"/>
    <property type="project" value="UniProtKB-UniRule"/>
</dbReference>
<dbReference type="EC" id="3.6.1.23" evidence="6"/>
<sequence>THYKKLFCEDHIDTFDAYLEFGDDSSEPIIIKDMIDFTAATWKKVTPKTIQLDQINEHDITSKIQDLIMRLPLEQPMSVNKYLIADNDLITTKMPNDKEIIEAMNQQPDGNFNVDVSLIQNLEKIKKDVRLKHITSQHQATLNSLISRLNSQLNTCTRIFVDRYKEMSKSYTEADSSKLLVKRLSEKAKLPERASPQAAGYDLFSAVEMVVPAKGKALVPTDISIALPEGTYGRVAPRSGLGDIFYKNPLRIT</sequence>
<feature type="non-terminal residue" evidence="8">
    <location>
        <position position="253"/>
    </location>
</feature>
<keyword evidence="6" id="KW-0460">Magnesium</keyword>
<dbReference type="OrthoDB" id="2424758at2759"/>
<evidence type="ECO:0000256" key="4">
    <source>
        <dbReference type="ARBA" id="ARBA00022801"/>
    </source>
</evidence>